<dbReference type="Pfam" id="PF10418">
    <property type="entry name" value="DHODB_Fe-S_bind"/>
    <property type="match status" value="1"/>
</dbReference>
<dbReference type="KEGG" id="tjr:TherJR_0672"/>
<reference evidence="3 4" key="1">
    <citation type="submission" date="2010-05" db="EMBL/GenBank/DDBJ databases">
        <title>Complete sequence of Thermincola sp. JR.</title>
        <authorList>
            <consortium name="US DOE Joint Genome Institute"/>
            <person name="Lucas S."/>
            <person name="Copeland A."/>
            <person name="Lapidus A."/>
            <person name="Cheng J.-F."/>
            <person name="Bruce D."/>
            <person name="Goodwin L."/>
            <person name="Pitluck S."/>
            <person name="Chertkov O."/>
            <person name="Detter J.C."/>
            <person name="Han C."/>
            <person name="Tapia R."/>
            <person name="Land M."/>
            <person name="Hauser L."/>
            <person name="Kyrpides N."/>
            <person name="Mikhailova N."/>
            <person name="Hazen T.C."/>
            <person name="Woyke T."/>
        </authorList>
    </citation>
    <scope>NUCLEOTIDE SEQUENCE [LARGE SCALE GENOMIC DNA]</scope>
    <source>
        <strain evidence="3 4">JR</strain>
    </source>
</reference>
<dbReference type="GO" id="GO:0051537">
    <property type="term" value="F:2 iron, 2 sulfur cluster binding"/>
    <property type="evidence" value="ECO:0007669"/>
    <property type="project" value="UniProtKB-KW"/>
</dbReference>
<keyword evidence="1" id="KW-0408">Iron</keyword>
<dbReference type="Pfam" id="PF00175">
    <property type="entry name" value="NAD_binding_1"/>
    <property type="match status" value="1"/>
</dbReference>
<dbReference type="PANTHER" id="PTHR43513">
    <property type="entry name" value="DIHYDROOROTATE DEHYDROGENASE B (NAD(+)), ELECTRON TRANSFER SUBUNIT"/>
    <property type="match status" value="1"/>
</dbReference>
<feature type="binding site" evidence="1">
    <location>
        <position position="258"/>
    </location>
    <ligand>
        <name>[2Fe-2S] cluster</name>
        <dbReference type="ChEBI" id="CHEBI:190135"/>
    </ligand>
</feature>
<comment type="cofactor">
    <cofactor evidence="1">
        <name>[2Fe-2S] cluster</name>
        <dbReference type="ChEBI" id="CHEBI:190135"/>
    </cofactor>
    <text evidence="1">Binds 1 [2Fe-2S] cluster per subunit.</text>
</comment>
<dbReference type="InterPro" id="IPR050353">
    <property type="entry name" value="PyrK_electron_transfer"/>
</dbReference>
<protein>
    <submittedName>
        <fullName evidence="3">Oxidoreductase FAD/NAD(P)-binding domain protein</fullName>
    </submittedName>
</protein>
<sequence length="276" mass="30619">MNKNELTPKPAVIKNIIDETADTKTFTLVFTDPEEQKRFQYKPAQFVEISVLGVGEAPISITSSPSQQGFLELSIKRVGKLTEVIHQLKPGDEVGIRGPYGNGFPADELKGFDLLFVAGGIGLAPLRSLINWVMDNRQDYGKVKILYGARTPGDIVFTRELTRWAGEPDTEVLYTVDRGDPQWQGNVGLVTQLLHRIELTPATYTAFICGPPVMIPFVIKDLLALGFKEENIISTLENYMKCGIGKCGHCLLGGKYICMEGPVFRYNEMKELGFGE</sequence>
<dbReference type="PIRSF" id="PIRSF006816">
    <property type="entry name" value="Cyc3_hyd_g"/>
    <property type="match status" value="1"/>
</dbReference>
<organism evidence="3 4">
    <name type="scientific">Thermincola potens (strain JR)</name>
    <dbReference type="NCBI Taxonomy" id="635013"/>
    <lineage>
        <taxon>Bacteria</taxon>
        <taxon>Bacillati</taxon>
        <taxon>Bacillota</taxon>
        <taxon>Clostridia</taxon>
        <taxon>Eubacteriales</taxon>
        <taxon>Thermincolaceae</taxon>
        <taxon>Thermincola</taxon>
    </lineage>
</organism>
<feature type="domain" description="FAD-binding FR-type" evidence="2">
    <location>
        <begin position="6"/>
        <end position="106"/>
    </location>
</feature>
<name>D5XBZ4_THEPJ</name>
<evidence type="ECO:0000256" key="1">
    <source>
        <dbReference type="PIRSR" id="PIRSR006816-2"/>
    </source>
</evidence>
<dbReference type="InterPro" id="IPR001433">
    <property type="entry name" value="OxRdtase_FAD/NAD-bd"/>
</dbReference>
<gene>
    <name evidence="3" type="ordered locus">TherJR_0672</name>
</gene>
<dbReference type="RefSeq" id="WP_013119563.1">
    <property type="nucleotide sequence ID" value="NC_014152.1"/>
</dbReference>
<evidence type="ECO:0000259" key="2">
    <source>
        <dbReference type="PROSITE" id="PS51384"/>
    </source>
</evidence>
<dbReference type="Pfam" id="PF00970">
    <property type="entry name" value="FAD_binding_6"/>
    <property type="match status" value="1"/>
</dbReference>
<dbReference type="OrthoDB" id="9796486at2"/>
<dbReference type="GO" id="GO:0046872">
    <property type="term" value="F:metal ion binding"/>
    <property type="evidence" value="ECO:0007669"/>
    <property type="project" value="UniProtKB-KW"/>
</dbReference>
<evidence type="ECO:0000313" key="4">
    <source>
        <dbReference type="Proteomes" id="UP000002377"/>
    </source>
</evidence>
<dbReference type="HOGENOM" id="CLU_003827_1_1_9"/>
<dbReference type="AlphaFoldDB" id="D5XBZ4"/>
<dbReference type="GO" id="GO:0050660">
    <property type="term" value="F:flavin adenine dinucleotide binding"/>
    <property type="evidence" value="ECO:0007669"/>
    <property type="project" value="InterPro"/>
</dbReference>
<proteinExistence type="predicted"/>
<dbReference type="eggNOG" id="COG0543">
    <property type="taxonomic scope" value="Bacteria"/>
</dbReference>
<dbReference type="InterPro" id="IPR019480">
    <property type="entry name" value="Dihydroorotate_DH_Fe-S-bd"/>
</dbReference>
<dbReference type="CDD" id="cd06221">
    <property type="entry name" value="sulfite_reductase_like"/>
    <property type="match status" value="1"/>
</dbReference>
<dbReference type="GO" id="GO:0006221">
    <property type="term" value="P:pyrimidine nucleotide biosynthetic process"/>
    <property type="evidence" value="ECO:0007669"/>
    <property type="project" value="InterPro"/>
</dbReference>
<accession>D5XBZ4</accession>
<dbReference type="InterPro" id="IPR039261">
    <property type="entry name" value="FNR_nucleotide-bd"/>
</dbReference>
<feature type="binding site" evidence="1">
    <location>
        <position position="247"/>
    </location>
    <ligand>
        <name>[2Fe-2S] cluster</name>
        <dbReference type="ChEBI" id="CHEBI:190135"/>
    </ligand>
</feature>
<keyword evidence="1" id="KW-0001">2Fe-2S</keyword>
<dbReference type="InterPro" id="IPR017938">
    <property type="entry name" value="Riboflavin_synthase-like_b-brl"/>
</dbReference>
<keyword evidence="4" id="KW-1185">Reference proteome</keyword>
<feature type="binding site" evidence="1">
    <location>
        <position position="242"/>
    </location>
    <ligand>
        <name>[2Fe-2S] cluster</name>
        <dbReference type="ChEBI" id="CHEBI:190135"/>
    </ligand>
</feature>
<feature type="binding site" evidence="1">
    <location>
        <position position="250"/>
    </location>
    <ligand>
        <name>[2Fe-2S] cluster</name>
        <dbReference type="ChEBI" id="CHEBI:190135"/>
    </ligand>
</feature>
<dbReference type="SUPFAM" id="SSF63380">
    <property type="entry name" value="Riboflavin synthase domain-like"/>
    <property type="match status" value="1"/>
</dbReference>
<evidence type="ECO:0000313" key="3">
    <source>
        <dbReference type="EMBL" id="ADG81542.1"/>
    </source>
</evidence>
<dbReference type="InterPro" id="IPR012165">
    <property type="entry name" value="Cyt_c3_hydrogenase_gsu"/>
</dbReference>
<dbReference type="Gene3D" id="2.40.30.10">
    <property type="entry name" value="Translation factors"/>
    <property type="match status" value="1"/>
</dbReference>
<dbReference type="Gene3D" id="3.40.50.80">
    <property type="entry name" value="Nucleotide-binding domain of ferredoxin-NADP reductase (FNR) module"/>
    <property type="match status" value="1"/>
</dbReference>
<keyword evidence="1" id="KW-0411">Iron-sulfur</keyword>
<dbReference type="STRING" id="635013.TherJR_0672"/>
<dbReference type="InterPro" id="IPR017927">
    <property type="entry name" value="FAD-bd_FR_type"/>
</dbReference>
<dbReference type="PRINTS" id="PR00410">
    <property type="entry name" value="PHEHYDRXLASE"/>
</dbReference>
<dbReference type="PROSITE" id="PS51384">
    <property type="entry name" value="FAD_FR"/>
    <property type="match status" value="1"/>
</dbReference>
<dbReference type="Proteomes" id="UP000002377">
    <property type="component" value="Chromosome"/>
</dbReference>
<keyword evidence="1" id="KW-0479">Metal-binding</keyword>
<dbReference type="GO" id="GO:0016491">
    <property type="term" value="F:oxidoreductase activity"/>
    <property type="evidence" value="ECO:0007669"/>
    <property type="project" value="InterPro"/>
</dbReference>
<dbReference type="PANTHER" id="PTHR43513:SF1">
    <property type="entry name" value="ANAEROBIC SULFITE REDUCTASE SUBUNIT B"/>
    <property type="match status" value="1"/>
</dbReference>
<dbReference type="InterPro" id="IPR008333">
    <property type="entry name" value="Cbr1-like_FAD-bd_dom"/>
</dbReference>
<dbReference type="EMBL" id="CP002028">
    <property type="protein sequence ID" value="ADG81542.1"/>
    <property type="molecule type" value="Genomic_DNA"/>
</dbReference>
<dbReference type="SUPFAM" id="SSF52343">
    <property type="entry name" value="Ferredoxin reductase-like, C-terminal NADP-linked domain"/>
    <property type="match status" value="1"/>
</dbReference>